<dbReference type="Proteomes" id="UP000182235">
    <property type="component" value="Unassembled WGS sequence"/>
</dbReference>
<reference evidence="2 3" key="1">
    <citation type="submission" date="2015-07" db="EMBL/GenBank/DDBJ databases">
        <title>Emmonsia species relationships and genome sequence.</title>
        <authorList>
            <consortium name="The Broad Institute Genomics Platform"/>
            <person name="Cuomo C.A."/>
            <person name="Munoz J.F."/>
            <person name="Imamovic A."/>
            <person name="Priest M.E."/>
            <person name="Young S."/>
            <person name="Clay O.K."/>
            <person name="McEwen J.G."/>
        </authorList>
    </citation>
    <scope>NUCLEOTIDE SEQUENCE [LARGE SCALE GENOMIC DNA]</scope>
    <source>
        <strain evidence="2 3">UAMH 9510</strain>
    </source>
</reference>
<feature type="transmembrane region" description="Helical" evidence="1">
    <location>
        <begin position="157"/>
        <end position="177"/>
    </location>
</feature>
<keyword evidence="1" id="KW-1133">Transmembrane helix</keyword>
<feature type="transmembrane region" description="Helical" evidence="1">
    <location>
        <begin position="236"/>
        <end position="260"/>
    </location>
</feature>
<evidence type="ECO:0000256" key="1">
    <source>
        <dbReference type="SAM" id="Phobius"/>
    </source>
</evidence>
<dbReference type="EMBL" id="LGRN01000748">
    <property type="protein sequence ID" value="OJD10585.1"/>
    <property type="molecule type" value="Genomic_DNA"/>
</dbReference>
<name>A0A1J9P1C1_9EURO</name>
<keyword evidence="3" id="KW-1185">Reference proteome</keyword>
<accession>A0A1J9P1C1</accession>
<proteinExistence type="predicted"/>
<keyword evidence="1" id="KW-0472">Membrane</keyword>
<keyword evidence="1" id="KW-0812">Transmembrane</keyword>
<sequence>MFKRKGWLCIGAISTFLLAAILCAVFSLQAICKRENRDSGILTIHFSGIDPRAGPLANGLGVPTPADPVFSNVAGDAHNAASDALAAAGTAIEDAVPKNLSLGTERYCVGYSDRKECNNLPATISRFLPKSVVSRKARKKAPESFEKYLAKITPGNIQGFLVVGLVAVPTLAILLALSLWKPRDRYRIWGILVRPEILHMLASAILFISFLVPTVLLSTLLSKSHQLPLKVDRGVVSGYCLVGLCAAAVMIGCIVVAPVIHKHS</sequence>
<dbReference type="AlphaFoldDB" id="A0A1J9P1C1"/>
<feature type="transmembrane region" description="Helical" evidence="1">
    <location>
        <begin position="197"/>
        <end position="216"/>
    </location>
</feature>
<comment type="caution">
    <text evidence="2">The sequence shown here is derived from an EMBL/GenBank/DDBJ whole genome shotgun (WGS) entry which is preliminary data.</text>
</comment>
<dbReference type="VEuPathDB" id="FungiDB:AJ78_08445"/>
<organism evidence="2 3">
    <name type="scientific">Emergomyces pasteurianus Ep9510</name>
    <dbReference type="NCBI Taxonomy" id="1447872"/>
    <lineage>
        <taxon>Eukaryota</taxon>
        <taxon>Fungi</taxon>
        <taxon>Dikarya</taxon>
        <taxon>Ascomycota</taxon>
        <taxon>Pezizomycotina</taxon>
        <taxon>Eurotiomycetes</taxon>
        <taxon>Eurotiomycetidae</taxon>
        <taxon>Onygenales</taxon>
        <taxon>Ajellomycetaceae</taxon>
        <taxon>Emergomyces</taxon>
    </lineage>
</organism>
<gene>
    <name evidence="2" type="ORF">AJ78_08445</name>
</gene>
<dbReference type="OrthoDB" id="4119295at2759"/>
<evidence type="ECO:0000313" key="3">
    <source>
        <dbReference type="Proteomes" id="UP000182235"/>
    </source>
</evidence>
<evidence type="ECO:0000313" key="2">
    <source>
        <dbReference type="EMBL" id="OJD10585.1"/>
    </source>
</evidence>
<protein>
    <submittedName>
        <fullName evidence="2">Uncharacterized protein</fullName>
    </submittedName>
</protein>